<feature type="coiled-coil region" evidence="3">
    <location>
        <begin position="89"/>
        <end position="245"/>
    </location>
</feature>
<reference evidence="7" key="1">
    <citation type="submission" date="2012-12" db="EMBL/GenBank/DDBJ databases">
        <authorList>
            <person name="Hellsten U."/>
            <person name="Grimwood J."/>
            <person name="Chapman J.A."/>
            <person name="Shapiro H."/>
            <person name="Aerts A."/>
            <person name="Otillar R.P."/>
            <person name="Terry A.Y."/>
            <person name="Boore J.L."/>
            <person name="Simakov O."/>
            <person name="Marletaz F."/>
            <person name="Cho S.-J."/>
            <person name="Edsinger-Gonzales E."/>
            <person name="Havlak P."/>
            <person name="Kuo D.-H."/>
            <person name="Larsson T."/>
            <person name="Lv J."/>
            <person name="Arendt D."/>
            <person name="Savage R."/>
            <person name="Osoegawa K."/>
            <person name="de Jong P."/>
            <person name="Lindberg D.R."/>
            <person name="Seaver E.C."/>
            <person name="Weisblat D.A."/>
            <person name="Putnam N.H."/>
            <person name="Grigoriev I.V."/>
            <person name="Rokhsar D.S."/>
        </authorList>
    </citation>
    <scope>NUCLEOTIDE SEQUENCE</scope>
</reference>
<dbReference type="Gene3D" id="6.10.250.2470">
    <property type="match status" value="1"/>
</dbReference>
<dbReference type="EnsemblMetazoa" id="HelroT171094">
    <property type="protein sequence ID" value="HelroP171094"/>
    <property type="gene ID" value="HelroG171094"/>
</dbReference>
<feature type="coiled-coil region" evidence="3">
    <location>
        <begin position="633"/>
        <end position="766"/>
    </location>
</feature>
<dbReference type="PANTHER" id="PTHR31233:SF6">
    <property type="entry name" value="PROTEIN BICAUDAL D"/>
    <property type="match status" value="1"/>
</dbReference>
<dbReference type="Proteomes" id="UP000015101">
    <property type="component" value="Unassembled WGS sequence"/>
</dbReference>
<dbReference type="RefSeq" id="XP_009016097.1">
    <property type="nucleotide sequence ID" value="XM_009017849.1"/>
</dbReference>
<reference evidence="5 7" key="2">
    <citation type="journal article" date="2013" name="Nature">
        <title>Insights into bilaterian evolution from three spiralian genomes.</title>
        <authorList>
            <person name="Simakov O."/>
            <person name="Marletaz F."/>
            <person name="Cho S.J."/>
            <person name="Edsinger-Gonzales E."/>
            <person name="Havlak P."/>
            <person name="Hellsten U."/>
            <person name="Kuo D.H."/>
            <person name="Larsson T."/>
            <person name="Lv J."/>
            <person name="Arendt D."/>
            <person name="Savage R."/>
            <person name="Osoegawa K."/>
            <person name="de Jong P."/>
            <person name="Grimwood J."/>
            <person name="Chapman J.A."/>
            <person name="Shapiro H."/>
            <person name="Aerts A."/>
            <person name="Otillar R.P."/>
            <person name="Terry A.Y."/>
            <person name="Boore J.L."/>
            <person name="Grigoriev I.V."/>
            <person name="Lindberg D.R."/>
            <person name="Seaver E.C."/>
            <person name="Weisblat D.A."/>
            <person name="Putnam N.H."/>
            <person name="Rokhsar D.S."/>
        </authorList>
    </citation>
    <scope>NUCLEOTIDE SEQUENCE</scope>
</reference>
<evidence type="ECO:0000256" key="3">
    <source>
        <dbReference type="SAM" id="Coils"/>
    </source>
</evidence>
<dbReference type="GO" id="GO:0070840">
    <property type="term" value="F:dynein complex binding"/>
    <property type="evidence" value="ECO:0000318"/>
    <property type="project" value="GO_Central"/>
</dbReference>
<dbReference type="GO" id="GO:0070507">
    <property type="term" value="P:regulation of microtubule cytoskeleton organization"/>
    <property type="evidence" value="ECO:0000318"/>
    <property type="project" value="GO_Central"/>
</dbReference>
<protein>
    <recommendedName>
        <fullName evidence="8">Protein bicaudal D</fullName>
    </recommendedName>
</protein>
<dbReference type="InterPro" id="IPR018477">
    <property type="entry name" value="BICD"/>
</dbReference>
<keyword evidence="2 3" id="KW-0175">Coiled coil</keyword>
<dbReference type="eggNOG" id="KOG0999">
    <property type="taxonomic scope" value="Eukaryota"/>
</dbReference>
<evidence type="ECO:0000313" key="5">
    <source>
        <dbReference type="EMBL" id="ESO05464.1"/>
    </source>
</evidence>
<dbReference type="EMBL" id="AMQM01003785">
    <property type="status" value="NOT_ANNOTATED_CDS"/>
    <property type="molecule type" value="Genomic_DNA"/>
</dbReference>
<dbReference type="CTD" id="20203479"/>
<evidence type="ECO:0008006" key="8">
    <source>
        <dbReference type="Google" id="ProtNLM"/>
    </source>
</evidence>
<dbReference type="STRING" id="6412.T1F3T0"/>
<feature type="coiled-coil region" evidence="3">
    <location>
        <begin position="438"/>
        <end position="472"/>
    </location>
</feature>
<dbReference type="GO" id="GO:0034452">
    <property type="term" value="F:dynactin binding"/>
    <property type="evidence" value="ECO:0000318"/>
    <property type="project" value="GO_Central"/>
</dbReference>
<dbReference type="GO" id="GO:0008093">
    <property type="term" value="F:cytoskeletal anchor activity"/>
    <property type="evidence" value="ECO:0007669"/>
    <property type="project" value="InterPro"/>
</dbReference>
<evidence type="ECO:0000313" key="6">
    <source>
        <dbReference type="EnsemblMetazoa" id="HelroP171094"/>
    </source>
</evidence>
<keyword evidence="7" id="KW-1185">Reference proteome</keyword>
<dbReference type="OrthoDB" id="10069295at2759"/>
<dbReference type="Pfam" id="PF09730">
    <property type="entry name" value="BicD"/>
    <property type="match status" value="1"/>
</dbReference>
<evidence type="ECO:0000256" key="2">
    <source>
        <dbReference type="ARBA" id="ARBA00023054"/>
    </source>
</evidence>
<dbReference type="OMA" id="CACASER"/>
<comment type="similarity">
    <text evidence="1">Belongs to the BicD family.</text>
</comment>
<dbReference type="GO" id="GO:0005794">
    <property type="term" value="C:Golgi apparatus"/>
    <property type="evidence" value="ECO:0000318"/>
    <property type="project" value="GO_Central"/>
</dbReference>
<evidence type="ECO:0000256" key="1">
    <source>
        <dbReference type="ARBA" id="ARBA00010061"/>
    </source>
</evidence>
<dbReference type="KEGG" id="hro:HELRODRAFT_171094"/>
<name>T1F3T0_HELRO</name>
<dbReference type="GeneID" id="20203479"/>
<dbReference type="EMBL" id="KB096325">
    <property type="protein sequence ID" value="ESO05464.1"/>
    <property type="molecule type" value="Genomic_DNA"/>
</dbReference>
<dbReference type="AlphaFoldDB" id="T1F3T0"/>
<gene>
    <name evidence="6" type="primary">20203479</name>
    <name evidence="5" type="ORF">HELRODRAFT_171094</name>
</gene>
<accession>T1F3T0</accession>
<feature type="region of interest" description="Disordered" evidence="4">
    <location>
        <begin position="772"/>
        <end position="800"/>
    </location>
</feature>
<organism evidence="6 7">
    <name type="scientific">Helobdella robusta</name>
    <name type="common">Californian leech</name>
    <dbReference type="NCBI Taxonomy" id="6412"/>
    <lineage>
        <taxon>Eukaryota</taxon>
        <taxon>Metazoa</taxon>
        <taxon>Spiralia</taxon>
        <taxon>Lophotrochozoa</taxon>
        <taxon>Annelida</taxon>
        <taxon>Clitellata</taxon>
        <taxon>Hirudinea</taxon>
        <taxon>Rhynchobdellida</taxon>
        <taxon>Glossiphoniidae</taxon>
        <taxon>Helobdella</taxon>
    </lineage>
</organism>
<sequence length="800" mass="92036">MTEPIDIHKDFFRLKQELEKACQERNQAAEYGLEVLAQKDLLQQKYVDLETQYDLMKHELECVKQSLNQVQLSSKRISDIGINQEESLLQESATREAELLRTISDLESEIKNGKGLIGQLKSENDKISKGSLELKHFYDQIEVQNQQMKKDLKELKFREARNLSDYSELEEENITLQKQIAQLKQSQVFYEAMKHENKRLLEEAEEAAAELSELDKLKRMTEKNLEEALQLLQIEREQKHSLKKELDQRIASESVFNLQMFSGLNFSARDIESGYSESPDLRPQVDAPDFSPKKTVDGEEEEDSNNAMSQSIVGDLFSEIHITEVRKLENLVDELKEEKSKLEALVETSSQEIETLRSEICNKNEKIEKLKNQLLELKQTSIFNELVDVVDGQDDLEMDVEVLRRRQQQQDLRYRLALDEINDLKSQLNTPDHIARMIDSLKERESQLKDEIKLLQENLTKSDNKNGDLQNDLQVMTQLANDAQSINSSTLEGLTNITKNIAGIYYLVCEAIHETPNRLMLEHVRGKKSKMASSKDIENGFKVEHSKDIADIRQDVSDDIINKESNVTPSRNENENQDESGDVNANKDDPMTCVKLVDTINDQIAYLSRAVEKSVELHERKKSELGESGGEEQMDLQEQVMKLKAQLATKREQIATLRSVLKANKATAETALATLKQKYESEKVIVTETMHRLRSELKLLKEEAVNFQSVRGMFAQRCDEYVTQLEEQRRQLIAAEEEKKTLNSLLKMAIQQKLALTQKLEDLEFDCERKSMRQQRGSRSKLGKVSENPVSSNVILHDKT</sequence>
<proteinExistence type="inferred from homology"/>
<dbReference type="HOGENOM" id="CLU_014107_1_0_1"/>
<dbReference type="InParanoid" id="T1F3T0"/>
<dbReference type="GO" id="GO:0005829">
    <property type="term" value="C:cytosol"/>
    <property type="evidence" value="ECO:0000318"/>
    <property type="project" value="GO_Central"/>
</dbReference>
<feature type="region of interest" description="Disordered" evidence="4">
    <location>
        <begin position="275"/>
        <end position="308"/>
    </location>
</feature>
<evidence type="ECO:0000256" key="4">
    <source>
        <dbReference type="SAM" id="MobiDB-lite"/>
    </source>
</evidence>
<dbReference type="GO" id="GO:0072393">
    <property type="term" value="P:microtubule anchoring at microtubule organizing center"/>
    <property type="evidence" value="ECO:0000318"/>
    <property type="project" value="GO_Central"/>
</dbReference>
<dbReference type="FunCoup" id="T1F3T0">
    <property type="interactions" value="1191"/>
</dbReference>
<evidence type="ECO:0000313" key="7">
    <source>
        <dbReference type="Proteomes" id="UP000015101"/>
    </source>
</evidence>
<feature type="compositionally biased region" description="Basic residues" evidence="4">
    <location>
        <begin position="772"/>
        <end position="782"/>
    </location>
</feature>
<reference evidence="6" key="3">
    <citation type="submission" date="2015-06" db="UniProtKB">
        <authorList>
            <consortium name="EnsemblMetazoa"/>
        </authorList>
    </citation>
    <scope>IDENTIFICATION</scope>
</reference>
<feature type="coiled-coil region" evidence="3">
    <location>
        <begin position="318"/>
        <end position="373"/>
    </location>
</feature>
<dbReference type="PANTHER" id="PTHR31233">
    <property type="entry name" value="BICAUDAL D FAMILY MEMBER"/>
    <property type="match status" value="1"/>
</dbReference>
<feature type="region of interest" description="Disordered" evidence="4">
    <location>
        <begin position="564"/>
        <end position="589"/>
    </location>
</feature>